<evidence type="ECO:0000313" key="7">
    <source>
        <dbReference type="EMBL" id="NKE70430.1"/>
    </source>
</evidence>
<evidence type="ECO:0000259" key="6">
    <source>
        <dbReference type="SMART" id="SM00382"/>
    </source>
</evidence>
<dbReference type="Gene3D" id="1.10.8.60">
    <property type="match status" value="1"/>
</dbReference>
<dbReference type="Pfam" id="PF17758">
    <property type="entry name" value="Prot_ATP_ID_OB_N"/>
    <property type="match status" value="1"/>
</dbReference>
<dbReference type="InterPro" id="IPR003593">
    <property type="entry name" value="AAA+_ATPase"/>
</dbReference>
<dbReference type="InterPro" id="IPR027417">
    <property type="entry name" value="P-loop_NTPase"/>
</dbReference>
<protein>
    <submittedName>
        <fullName evidence="7">Proteasome ATPase</fullName>
    </submittedName>
</protein>
<comment type="similarity">
    <text evidence="4">Belongs to the AAA ATPase family.</text>
</comment>
<dbReference type="NCBIfam" id="TIGR03689">
    <property type="entry name" value="pup_AAA"/>
    <property type="match status" value="1"/>
</dbReference>
<feature type="coiled-coil region" evidence="5">
    <location>
        <begin position="17"/>
        <end position="82"/>
    </location>
</feature>
<evidence type="ECO:0000256" key="4">
    <source>
        <dbReference type="RuleBase" id="RU003651"/>
    </source>
</evidence>
<keyword evidence="2 4" id="KW-0067">ATP-binding</keyword>
<dbReference type="GO" id="GO:0010498">
    <property type="term" value="P:proteasomal protein catabolic process"/>
    <property type="evidence" value="ECO:0007669"/>
    <property type="project" value="InterPro"/>
</dbReference>
<dbReference type="Pfam" id="PF16450">
    <property type="entry name" value="Prot_ATP_ID_OB_C"/>
    <property type="match status" value="1"/>
</dbReference>
<name>A0A7X6DNJ1_9BACT</name>
<dbReference type="Gene3D" id="2.40.50.140">
    <property type="entry name" value="Nucleic acid-binding proteins"/>
    <property type="match status" value="2"/>
</dbReference>
<evidence type="ECO:0000256" key="1">
    <source>
        <dbReference type="ARBA" id="ARBA00022741"/>
    </source>
</evidence>
<dbReference type="InterPro" id="IPR003960">
    <property type="entry name" value="ATPase_AAA_CS"/>
</dbReference>
<dbReference type="InterPro" id="IPR050168">
    <property type="entry name" value="AAA_ATPase_domain"/>
</dbReference>
<dbReference type="InterPro" id="IPR022482">
    <property type="entry name" value="Proteasome_ATPase"/>
</dbReference>
<dbReference type="SMART" id="SM00382">
    <property type="entry name" value="AAA"/>
    <property type="match status" value="1"/>
</dbReference>
<dbReference type="PROSITE" id="PS00674">
    <property type="entry name" value="AAA"/>
    <property type="match status" value="1"/>
</dbReference>
<dbReference type="AlphaFoldDB" id="A0A7X6DNJ1"/>
<comment type="caution">
    <text evidence="7">The sequence shown here is derived from an EMBL/GenBank/DDBJ whole genome shotgun (WGS) entry which is preliminary data.</text>
</comment>
<dbReference type="GO" id="GO:0016887">
    <property type="term" value="F:ATP hydrolysis activity"/>
    <property type="evidence" value="ECO:0007669"/>
    <property type="project" value="InterPro"/>
</dbReference>
<dbReference type="HAMAP" id="MF_02112">
    <property type="entry name" value="ARC_ATPase"/>
    <property type="match status" value="1"/>
</dbReference>
<dbReference type="EMBL" id="VTOW01000001">
    <property type="protein sequence ID" value="NKE70430.1"/>
    <property type="molecule type" value="Genomic_DNA"/>
</dbReference>
<dbReference type="InterPro" id="IPR032501">
    <property type="entry name" value="Prot_ATP_ID_OB_2nd"/>
</dbReference>
<gene>
    <name evidence="7" type="primary">arc</name>
    <name evidence="7" type="ORF">MNODULE_06720</name>
</gene>
<dbReference type="RefSeq" id="WP_168059236.1">
    <property type="nucleotide sequence ID" value="NZ_VTOW01000001.1"/>
</dbReference>
<dbReference type="GO" id="GO:0000502">
    <property type="term" value="C:proteasome complex"/>
    <property type="evidence" value="ECO:0007669"/>
    <property type="project" value="UniProtKB-KW"/>
</dbReference>
<dbReference type="PANTHER" id="PTHR23077:SF144">
    <property type="entry name" value="PROTEASOME-ASSOCIATED ATPASE"/>
    <property type="match status" value="1"/>
</dbReference>
<proteinExistence type="inferred from homology"/>
<reference evidence="7 8" key="1">
    <citation type="journal article" date="2020" name="Nature">
        <title>Bacterial chemolithoautotrophy via manganese oxidation.</title>
        <authorList>
            <person name="Yu H."/>
            <person name="Leadbetter J.R."/>
        </authorList>
    </citation>
    <scope>NUCLEOTIDE SEQUENCE [LARGE SCALE GENOMIC DNA]</scope>
    <source>
        <strain evidence="7 8">Mn-1</strain>
    </source>
</reference>
<dbReference type="Gene3D" id="3.40.50.300">
    <property type="entry name" value="P-loop containing nucleotide triphosphate hydrolases"/>
    <property type="match status" value="1"/>
</dbReference>
<keyword evidence="3 5" id="KW-0175">Coiled coil</keyword>
<accession>A0A7X6DNJ1</accession>
<evidence type="ECO:0000313" key="8">
    <source>
        <dbReference type="Proteomes" id="UP000534783"/>
    </source>
</evidence>
<keyword evidence="8" id="KW-1185">Reference proteome</keyword>
<keyword evidence="1 4" id="KW-0547">Nucleotide-binding</keyword>
<dbReference type="InterPro" id="IPR003959">
    <property type="entry name" value="ATPase_AAA_core"/>
</dbReference>
<dbReference type="InterPro" id="IPR012340">
    <property type="entry name" value="NA-bd_OB-fold"/>
</dbReference>
<sequence length="571" mass="64598">MKKLSEQFGGGDSETKIIEYEREIEKLLVQVASMEQELKELRQSRTQLEQAFKQNEKLAATLVEAKNQIEALKKEVEKLTTPPSSYAIFSGANEDGTVNVFVAGRKMKVNIHPNISIRDLKKGQQVLLNEALNAIEACEFDVQGEVVRIKDLLENHRAIVTLRAEEERVVELADPLMRERLSVGDHLLYDVRSGYVLEKLPKSEIEEVVLEEIPDVTYDHIGGLEEQIELVRDAVELPFLHPEVFAEHKLLPPKGILLYGPPGCGKTLIAKAVAASIARKLGDRSGREMRSFFLHVKGPELLNKYVGESERQIREVFKKAKERAEAGHPVIVFFDEMDALFRTRGSGISSDMEATIVPQFLSEIDGVERLRNVIVIGASNRQDLLDPAILRAGRLDIKIKIERPDKKAAVKIFHKYLTRDLPYHPEELERNEGDSVKVAERLIHESVEEMYSVREENKFLEVTYANGEKETFFFKDFSSGAMIEGVVSRAKKHAIKRMLESGVKGLKQEDLIRAIKDEFKENEDLPNTTNPDDWAKIAGRKSEKIIHVRTMAGRATADAKKIETVTTGHYL</sequence>
<dbReference type="GO" id="GO:0005524">
    <property type="term" value="F:ATP binding"/>
    <property type="evidence" value="ECO:0007669"/>
    <property type="project" value="UniProtKB-KW"/>
</dbReference>
<dbReference type="Proteomes" id="UP000534783">
    <property type="component" value="Unassembled WGS sequence"/>
</dbReference>
<evidence type="ECO:0000256" key="3">
    <source>
        <dbReference type="ARBA" id="ARBA00023054"/>
    </source>
</evidence>
<organism evidence="7 8">
    <name type="scientific">Candidatus Manganitrophus noduliformans</name>
    <dbReference type="NCBI Taxonomy" id="2606439"/>
    <lineage>
        <taxon>Bacteria</taxon>
        <taxon>Pseudomonadati</taxon>
        <taxon>Nitrospirota</taxon>
        <taxon>Nitrospiria</taxon>
        <taxon>Candidatus Troglogloeales</taxon>
        <taxon>Candidatus Manganitrophaceae</taxon>
        <taxon>Candidatus Manganitrophus</taxon>
    </lineage>
</organism>
<dbReference type="FunFam" id="3.40.50.300:FF:001025">
    <property type="entry name" value="ATPase family, AAA domain-containing 2B"/>
    <property type="match status" value="1"/>
</dbReference>
<evidence type="ECO:0000256" key="5">
    <source>
        <dbReference type="SAM" id="Coils"/>
    </source>
</evidence>
<feature type="domain" description="AAA+ ATPase" evidence="6">
    <location>
        <begin position="252"/>
        <end position="405"/>
    </location>
</feature>
<dbReference type="SUPFAM" id="SSF52540">
    <property type="entry name" value="P-loop containing nucleoside triphosphate hydrolases"/>
    <property type="match status" value="1"/>
</dbReference>
<evidence type="ECO:0000256" key="2">
    <source>
        <dbReference type="ARBA" id="ARBA00022840"/>
    </source>
</evidence>
<dbReference type="Pfam" id="PF00004">
    <property type="entry name" value="AAA"/>
    <property type="match status" value="1"/>
</dbReference>
<dbReference type="GO" id="GO:0019941">
    <property type="term" value="P:modification-dependent protein catabolic process"/>
    <property type="evidence" value="ECO:0007669"/>
    <property type="project" value="InterPro"/>
</dbReference>
<keyword evidence="7" id="KW-0647">Proteasome</keyword>
<dbReference type="InterPro" id="IPR041626">
    <property type="entry name" value="Prot_ATP_ID_OB_N"/>
</dbReference>
<dbReference type="PANTHER" id="PTHR23077">
    <property type="entry name" value="AAA-FAMILY ATPASE"/>
    <property type="match status" value="1"/>
</dbReference>
<dbReference type="Gene3D" id="1.20.5.170">
    <property type="match status" value="1"/>
</dbReference>